<organism evidence="2">
    <name type="scientific">uncultured Aureispira sp</name>
    <dbReference type="NCBI Taxonomy" id="1331704"/>
    <lineage>
        <taxon>Bacteria</taxon>
        <taxon>Pseudomonadati</taxon>
        <taxon>Bacteroidota</taxon>
        <taxon>Saprospiria</taxon>
        <taxon>Saprospirales</taxon>
        <taxon>Saprospiraceae</taxon>
        <taxon>Aureispira</taxon>
        <taxon>environmental samples</taxon>
    </lineage>
</organism>
<feature type="transmembrane region" description="Helical" evidence="1">
    <location>
        <begin position="137"/>
        <end position="159"/>
    </location>
</feature>
<dbReference type="AlphaFoldDB" id="A0A6S6TR68"/>
<evidence type="ECO:0000313" key="2">
    <source>
        <dbReference type="EMBL" id="CAA6818768.1"/>
    </source>
</evidence>
<name>A0A6S6TR68_9BACT</name>
<keyword evidence="1" id="KW-1133">Transmembrane helix</keyword>
<keyword evidence="1" id="KW-0472">Membrane</keyword>
<feature type="transmembrane region" description="Helical" evidence="1">
    <location>
        <begin position="67"/>
        <end position="95"/>
    </location>
</feature>
<evidence type="ECO:0000256" key="1">
    <source>
        <dbReference type="SAM" id="Phobius"/>
    </source>
</evidence>
<keyword evidence="1" id="KW-0812">Transmembrane</keyword>
<sequence>MKYTLIPYWLIIFFYLGFSNPLSYAEAIKQQTTESTQINRVPIEKGKKKKLKNRNRRFKKPNKSEGAIVPSLYLTFAVLILLPLLIILGISLVGVGFPSLVFFYIGLGLILFGNLATLAAGAIAGATKHYSSQILSFGLWVLFGINLLGAIALFVLNLLLFSSLFLWVLIAILLAVVIFTLVWALIINKQNKAFRNSNTDKT</sequence>
<dbReference type="EMBL" id="CACVAQ010000269">
    <property type="protein sequence ID" value="CAA6818768.1"/>
    <property type="molecule type" value="Genomic_DNA"/>
</dbReference>
<proteinExistence type="predicted"/>
<protein>
    <submittedName>
        <fullName evidence="2">Uncharacterized protein</fullName>
    </submittedName>
</protein>
<gene>
    <name evidence="2" type="ORF">HELGO_WM17574</name>
</gene>
<reference evidence="2" key="1">
    <citation type="submission" date="2020-01" db="EMBL/GenBank/DDBJ databases">
        <authorList>
            <person name="Meier V. D."/>
            <person name="Meier V D."/>
        </authorList>
    </citation>
    <scope>NUCLEOTIDE SEQUENCE</scope>
    <source>
        <strain evidence="2">HLG_WM_MAG_10</strain>
    </source>
</reference>
<feature type="transmembrane region" description="Helical" evidence="1">
    <location>
        <begin position="165"/>
        <end position="187"/>
    </location>
</feature>
<feature type="transmembrane region" description="Helical" evidence="1">
    <location>
        <begin position="6"/>
        <end position="25"/>
    </location>
</feature>
<accession>A0A6S6TR68</accession>
<feature type="transmembrane region" description="Helical" evidence="1">
    <location>
        <begin position="101"/>
        <end position="125"/>
    </location>
</feature>